<dbReference type="InterPro" id="IPR035892">
    <property type="entry name" value="C2_domain_sf"/>
</dbReference>
<name>A0A1Z5K5M3_FISSO</name>
<feature type="compositionally biased region" description="Basic residues" evidence="1">
    <location>
        <begin position="56"/>
        <end position="84"/>
    </location>
</feature>
<dbReference type="InterPro" id="IPR000008">
    <property type="entry name" value="C2_dom"/>
</dbReference>
<feature type="region of interest" description="Disordered" evidence="1">
    <location>
        <begin position="296"/>
        <end position="315"/>
    </location>
</feature>
<feature type="domain" description="C2" evidence="2">
    <location>
        <begin position="176"/>
        <end position="300"/>
    </location>
</feature>
<evidence type="ECO:0000313" key="4">
    <source>
        <dbReference type="Proteomes" id="UP000198406"/>
    </source>
</evidence>
<evidence type="ECO:0000256" key="1">
    <source>
        <dbReference type="SAM" id="MobiDB-lite"/>
    </source>
</evidence>
<dbReference type="SMART" id="SM00239">
    <property type="entry name" value="C2"/>
    <property type="match status" value="1"/>
</dbReference>
<evidence type="ECO:0000259" key="2">
    <source>
        <dbReference type="PROSITE" id="PS50004"/>
    </source>
</evidence>
<dbReference type="Proteomes" id="UP000198406">
    <property type="component" value="Unassembled WGS sequence"/>
</dbReference>
<accession>A0A1Z5K5M3</accession>
<reference evidence="3 4" key="1">
    <citation type="journal article" date="2015" name="Plant Cell">
        <title>Oil accumulation by the oleaginous diatom Fistulifera solaris as revealed by the genome and transcriptome.</title>
        <authorList>
            <person name="Tanaka T."/>
            <person name="Maeda Y."/>
            <person name="Veluchamy A."/>
            <person name="Tanaka M."/>
            <person name="Abida H."/>
            <person name="Marechal E."/>
            <person name="Bowler C."/>
            <person name="Muto M."/>
            <person name="Sunaga Y."/>
            <person name="Tanaka M."/>
            <person name="Yoshino T."/>
            <person name="Taniguchi T."/>
            <person name="Fukuda Y."/>
            <person name="Nemoto M."/>
            <person name="Matsumoto M."/>
            <person name="Wong P.S."/>
            <person name="Aburatani S."/>
            <person name="Fujibuchi W."/>
        </authorList>
    </citation>
    <scope>NUCLEOTIDE SEQUENCE [LARGE SCALE GENOMIC DNA]</scope>
    <source>
        <strain evidence="3 4">JPCC DA0580</strain>
    </source>
</reference>
<feature type="compositionally biased region" description="Basic and acidic residues" evidence="1">
    <location>
        <begin position="19"/>
        <end position="45"/>
    </location>
</feature>
<comment type="caution">
    <text evidence="3">The sequence shown here is derived from an EMBL/GenBank/DDBJ whole genome shotgun (WGS) entry which is preliminary data.</text>
</comment>
<dbReference type="CDD" id="cd00030">
    <property type="entry name" value="C2"/>
    <property type="match status" value="1"/>
</dbReference>
<organism evidence="3 4">
    <name type="scientific">Fistulifera solaris</name>
    <name type="common">Oleaginous diatom</name>
    <dbReference type="NCBI Taxonomy" id="1519565"/>
    <lineage>
        <taxon>Eukaryota</taxon>
        <taxon>Sar</taxon>
        <taxon>Stramenopiles</taxon>
        <taxon>Ochrophyta</taxon>
        <taxon>Bacillariophyta</taxon>
        <taxon>Bacillariophyceae</taxon>
        <taxon>Bacillariophycidae</taxon>
        <taxon>Naviculales</taxon>
        <taxon>Naviculaceae</taxon>
        <taxon>Fistulifera</taxon>
    </lineage>
</organism>
<protein>
    <recommendedName>
        <fullName evidence="2">C2 domain-containing protein</fullName>
    </recommendedName>
</protein>
<dbReference type="InParanoid" id="A0A1Z5K5M3"/>
<dbReference type="AlphaFoldDB" id="A0A1Z5K5M3"/>
<feature type="compositionally biased region" description="Basic and acidic residues" evidence="1">
    <location>
        <begin position="103"/>
        <end position="116"/>
    </location>
</feature>
<dbReference type="EMBL" id="BDSP01000169">
    <property type="protein sequence ID" value="GAX21560.1"/>
    <property type="molecule type" value="Genomic_DNA"/>
</dbReference>
<dbReference type="OrthoDB" id="47270at2759"/>
<evidence type="ECO:0000313" key="3">
    <source>
        <dbReference type="EMBL" id="GAX21560.1"/>
    </source>
</evidence>
<keyword evidence="4" id="KW-1185">Reference proteome</keyword>
<dbReference type="SUPFAM" id="SSF49562">
    <property type="entry name" value="C2 domain (Calcium/lipid-binding domain, CaLB)"/>
    <property type="match status" value="1"/>
</dbReference>
<feature type="compositionally biased region" description="Basic residues" evidence="1">
    <location>
        <begin position="8"/>
        <end position="18"/>
    </location>
</feature>
<dbReference type="PROSITE" id="PS50004">
    <property type="entry name" value="C2"/>
    <property type="match status" value="1"/>
</dbReference>
<dbReference type="Pfam" id="PF00168">
    <property type="entry name" value="C2"/>
    <property type="match status" value="1"/>
</dbReference>
<sequence length="773" mass="86800">MSSQTVSRRPRARRHPIQKRSETVNEDIGHEGITDDKNPTDRHDNSISASQGAHASPRRRLVSHHNSPRRKFERSPVRKAHHSMPKVPLQASSSPPPSPNSNEDSRDHAHTHEESKSTFSSHRPRVRRRPAIGKLTIRVEQLKAVNLMPVTYQVPLEIKADSVKNIGVTLVNTLKQPTNLTRAMRKAPDALMKTPAVVVSKTSDALKKSADTFVQLHYFDYGWKSGPKTSIQKRTCSPEWPDEVLELHLGADAAQALLKSGERLELRLWSHDAVVGDSFLGSVQIPLLPEEKEKRTSYRVLKRSPNDSSLQSHHATGELTARVSLHAEAMIDLHRGDSFPSQQSKITLGVSCRKSCFESSMVVLDREGTVMWDECAYHEHCVTKAVSMAYNDSESKDLNYYHMDRCTIDVDFRNLPDKAAALFLVVYVPSEEAALQLRIFETESKTALARYLPHSVKASHTIILARLSRDPDGWSLAPIGESFVEIQDFGNLLPVMQSLAHDLITKRPSSQNISATAVLRRQRPILLGNGNVEWKLRISWEEKQNDHGSMNFVTKALLLDGDYHTMDHVDANLQSSLRGGVVYKKGWSPKRSEKFEDFLLDKIEATIIHDVQNDMGGFTDEYVLHLSKLSGRVRHVCFNIVVAKKGEQAGKSCMEKVTLLLYDELSNTEFARFVSPVQTDSGLLVVCFSRCDTDIQNGDWVFEVAGIPVAACPSDVGKQWKLFFGQSEHTEPYALVPQQSADLDMLSRDMPSFKVVDTTPKIIADETLLQYRT</sequence>
<dbReference type="Gene3D" id="2.60.40.150">
    <property type="entry name" value="C2 domain"/>
    <property type="match status" value="1"/>
</dbReference>
<proteinExistence type="predicted"/>
<gene>
    <name evidence="3" type="ORF">FisN_6Hh453</name>
</gene>
<feature type="region of interest" description="Disordered" evidence="1">
    <location>
        <begin position="1"/>
        <end position="129"/>
    </location>
</feature>
<dbReference type="Gene3D" id="2.60.60.30">
    <property type="entry name" value="sav2460 like domains"/>
    <property type="match status" value="2"/>
</dbReference>